<keyword evidence="3" id="KW-1185">Reference proteome</keyword>
<dbReference type="RefSeq" id="WP_266343243.1">
    <property type="nucleotide sequence ID" value="NZ_JAPKNH010000002.1"/>
</dbReference>
<name>A0ABW0PU60_9HYPH</name>
<comment type="caution">
    <text evidence="2">The sequence shown here is derived from an EMBL/GenBank/DDBJ whole genome shotgun (WGS) entry which is preliminary data.</text>
</comment>
<keyword evidence="1" id="KW-0732">Signal</keyword>
<gene>
    <name evidence="2" type="ORF">ACFPP9_05650</name>
</gene>
<accession>A0ABW0PU60</accession>
<protein>
    <submittedName>
        <fullName evidence="2">Uncharacterized protein</fullName>
    </submittedName>
</protein>
<evidence type="ECO:0000313" key="3">
    <source>
        <dbReference type="Proteomes" id="UP001596150"/>
    </source>
</evidence>
<feature type="chain" id="PRO_5046085678" evidence="1">
    <location>
        <begin position="31"/>
        <end position="100"/>
    </location>
</feature>
<organism evidence="2 3">
    <name type="scientific">Kaistia terrae</name>
    <dbReference type="NCBI Taxonomy" id="537017"/>
    <lineage>
        <taxon>Bacteria</taxon>
        <taxon>Pseudomonadati</taxon>
        <taxon>Pseudomonadota</taxon>
        <taxon>Alphaproteobacteria</taxon>
        <taxon>Hyphomicrobiales</taxon>
        <taxon>Kaistiaceae</taxon>
        <taxon>Kaistia</taxon>
    </lineage>
</organism>
<evidence type="ECO:0000313" key="2">
    <source>
        <dbReference type="EMBL" id="MFC5515247.1"/>
    </source>
</evidence>
<reference evidence="3" key="1">
    <citation type="journal article" date="2019" name="Int. J. Syst. Evol. Microbiol.">
        <title>The Global Catalogue of Microorganisms (GCM) 10K type strain sequencing project: providing services to taxonomists for standard genome sequencing and annotation.</title>
        <authorList>
            <consortium name="The Broad Institute Genomics Platform"/>
            <consortium name="The Broad Institute Genome Sequencing Center for Infectious Disease"/>
            <person name="Wu L."/>
            <person name="Ma J."/>
        </authorList>
    </citation>
    <scope>NUCLEOTIDE SEQUENCE [LARGE SCALE GENOMIC DNA]</scope>
    <source>
        <strain evidence="3">KACC 12633</strain>
    </source>
</reference>
<dbReference type="Proteomes" id="UP001596150">
    <property type="component" value="Unassembled WGS sequence"/>
</dbReference>
<evidence type="ECO:0000256" key="1">
    <source>
        <dbReference type="SAM" id="SignalP"/>
    </source>
</evidence>
<proteinExistence type="predicted"/>
<sequence length="100" mass="10492">MTMIFTPRRCKLSVTLLLAITVAGTGVALALSNDAQAIVDRVKATTPNLHPVCSDRGKLTEVVTAATIALAGAKKINGDHTVARAAGQEAGRYLYFHCPS</sequence>
<dbReference type="EMBL" id="JBHSML010000002">
    <property type="protein sequence ID" value="MFC5515247.1"/>
    <property type="molecule type" value="Genomic_DNA"/>
</dbReference>
<feature type="signal peptide" evidence="1">
    <location>
        <begin position="1"/>
        <end position="30"/>
    </location>
</feature>